<comment type="similarity">
    <text evidence="10">Belongs to the protein kinase superfamily.</text>
</comment>
<dbReference type="KEGG" id="mgl:MGL_3248"/>
<feature type="compositionally biased region" description="Low complexity" evidence="11">
    <location>
        <begin position="28"/>
        <end position="57"/>
    </location>
</feature>
<dbReference type="PANTHER" id="PTHR24353:SF153">
    <property type="entry name" value="CAMP-DEPENDENT PROTEIN KINASE CATALYTIC SUBUNIT 1"/>
    <property type="match status" value="1"/>
</dbReference>
<accession>A8Q8C9</accession>
<dbReference type="SMART" id="SM00133">
    <property type="entry name" value="S_TK_X"/>
    <property type="match status" value="1"/>
</dbReference>
<dbReference type="GO" id="GO:0005524">
    <property type="term" value="F:ATP binding"/>
    <property type="evidence" value="ECO:0007669"/>
    <property type="project" value="UniProtKB-UniRule"/>
</dbReference>
<evidence type="ECO:0000256" key="2">
    <source>
        <dbReference type="ARBA" id="ARBA00022527"/>
    </source>
</evidence>
<keyword evidence="2 10" id="KW-0723">Serine/threonine-protein kinase</keyword>
<evidence type="ECO:0000259" key="13">
    <source>
        <dbReference type="PROSITE" id="PS51285"/>
    </source>
</evidence>
<dbReference type="PROSITE" id="PS50011">
    <property type="entry name" value="PROTEIN_KINASE_DOM"/>
    <property type="match status" value="1"/>
</dbReference>
<dbReference type="STRING" id="425265.A8Q8C9"/>
<evidence type="ECO:0000313" key="15">
    <source>
        <dbReference type="Proteomes" id="UP000008837"/>
    </source>
</evidence>
<evidence type="ECO:0000256" key="5">
    <source>
        <dbReference type="ARBA" id="ARBA00022777"/>
    </source>
</evidence>
<comment type="caution">
    <text evidence="14">The sequence shown here is derived from an EMBL/GenBank/DDBJ whole genome shotgun (WGS) entry which is preliminary data.</text>
</comment>
<dbReference type="GO" id="GO:0005829">
    <property type="term" value="C:cytosol"/>
    <property type="evidence" value="ECO:0007669"/>
    <property type="project" value="TreeGrafter"/>
</dbReference>
<dbReference type="PANTHER" id="PTHR24353">
    <property type="entry name" value="CYCLIC NUCLEOTIDE-DEPENDENT PROTEIN KINASE"/>
    <property type="match status" value="1"/>
</dbReference>
<dbReference type="Pfam" id="PF00069">
    <property type="entry name" value="Pkinase"/>
    <property type="match status" value="1"/>
</dbReference>
<keyword evidence="6 9" id="KW-0067">ATP-binding</keyword>
<evidence type="ECO:0000256" key="3">
    <source>
        <dbReference type="ARBA" id="ARBA00022679"/>
    </source>
</evidence>
<dbReference type="InParanoid" id="A8Q8C9"/>
<dbReference type="GO" id="GO:0005952">
    <property type="term" value="C:cAMP-dependent protein kinase complex"/>
    <property type="evidence" value="ECO:0007669"/>
    <property type="project" value="TreeGrafter"/>
</dbReference>
<dbReference type="PROSITE" id="PS00107">
    <property type="entry name" value="PROTEIN_KINASE_ATP"/>
    <property type="match status" value="1"/>
</dbReference>
<gene>
    <name evidence="14" type="ORF">MGL_3248</name>
</gene>
<sequence length="443" mass="49986">MGTKMWLEPPRTCLTKRVLGRRDAGEKAAANAASQQEQQAQSATSQSSLLPLAAQVQPDVSQQSKNNNVDTVESGSKSTQGFSSAQSSISKPTPTTMPGVPASAPDMNMYTGLPMRNLKGRYKLQDFTILRTLGTGSFGRVHLVQSVHNQRFYAIKVLRKQHVVKMKQVEHVNNEHSVLSMVRHPFLVNLWGTFQDPTFLYMVMDFVPGGELFSLLRQSRRFPSQVAKFYISEVALAIDFLHKHNIIYRDLKPENVLIGADGHLKLIDFGFAKVTAQSNGMCWTLCGTPDYLAPEVIRARGYNASVDWWSVGVLLFEMMAGYPPFYTEDGNPIKLYEKILAGQVHYPSFFEPGAKDLLQSLLTADLSKRFGNLHRGSRDIFAHMWFAEIDWECLYRKEIPAPYIPNINMDGDASQFDKYPENDLSEYQRPNAPDEFPNIFPDF</sequence>
<evidence type="ECO:0000256" key="10">
    <source>
        <dbReference type="RuleBase" id="RU000304"/>
    </source>
</evidence>
<feature type="domain" description="AGC-kinase C-terminal" evidence="13">
    <location>
        <begin position="387"/>
        <end position="443"/>
    </location>
</feature>
<dbReference type="Proteomes" id="UP000008837">
    <property type="component" value="Unassembled WGS sequence"/>
</dbReference>
<dbReference type="GeneID" id="5854010"/>
<dbReference type="GO" id="GO:0005634">
    <property type="term" value="C:nucleus"/>
    <property type="evidence" value="ECO:0007669"/>
    <property type="project" value="TreeGrafter"/>
</dbReference>
<reference evidence="14 15" key="1">
    <citation type="journal article" date="2007" name="Proc. Natl. Acad. Sci. U.S.A.">
        <title>Dandruff-associated Malassezia genomes reveal convergent and divergent virulence traits shared with plant and human fungal pathogens.</title>
        <authorList>
            <person name="Xu J."/>
            <person name="Saunders C.W."/>
            <person name="Hu P."/>
            <person name="Grant R.A."/>
            <person name="Boekhout T."/>
            <person name="Kuramae E.E."/>
            <person name="Kronstad J.W."/>
            <person name="Deangelis Y.M."/>
            <person name="Reeder N.L."/>
            <person name="Johnstone K.R."/>
            <person name="Leland M."/>
            <person name="Fieno A.M."/>
            <person name="Begley W.M."/>
            <person name="Sun Y."/>
            <person name="Lacey M.P."/>
            <person name="Chaudhary T."/>
            <person name="Keough T."/>
            <person name="Chu L."/>
            <person name="Sears R."/>
            <person name="Yuan B."/>
            <person name="Dawson T.L.Jr."/>
        </authorList>
    </citation>
    <scope>NUCLEOTIDE SEQUENCE [LARGE SCALE GENOMIC DNA]</scope>
    <source>
        <strain evidence="15">ATCC MYA-4612 / CBS 7966</strain>
    </source>
</reference>
<dbReference type="EMBL" id="AAYY01000011">
    <property type="protein sequence ID" value="EDP42490.1"/>
    <property type="molecule type" value="Genomic_DNA"/>
</dbReference>
<feature type="binding site" evidence="9">
    <location>
        <position position="156"/>
    </location>
    <ligand>
        <name>ATP</name>
        <dbReference type="ChEBI" id="CHEBI:30616"/>
    </ligand>
</feature>
<name>A8Q8C9_MALGO</name>
<dbReference type="InterPro" id="IPR017441">
    <property type="entry name" value="Protein_kinase_ATP_BS"/>
</dbReference>
<evidence type="ECO:0000256" key="4">
    <source>
        <dbReference type="ARBA" id="ARBA00022741"/>
    </source>
</evidence>
<dbReference type="InterPro" id="IPR008271">
    <property type="entry name" value="Ser/Thr_kinase_AS"/>
</dbReference>
<protein>
    <recommendedName>
        <fullName evidence="1">cAMP-dependent protein kinase</fullName>
        <ecNumber evidence="1">2.7.11.11</ecNumber>
    </recommendedName>
</protein>
<dbReference type="VEuPathDB" id="FungiDB:MGL_3248"/>
<dbReference type="EC" id="2.7.11.11" evidence="1"/>
<feature type="compositionally biased region" description="Polar residues" evidence="11">
    <location>
        <begin position="58"/>
        <end position="96"/>
    </location>
</feature>
<dbReference type="GO" id="GO:0004691">
    <property type="term" value="F:cAMP-dependent protein kinase activity"/>
    <property type="evidence" value="ECO:0007669"/>
    <property type="project" value="UniProtKB-EC"/>
</dbReference>
<dbReference type="SMART" id="SM00220">
    <property type="entry name" value="S_TKc"/>
    <property type="match status" value="1"/>
</dbReference>
<dbReference type="FunCoup" id="A8Q8C9">
    <property type="interactions" value="259"/>
</dbReference>
<dbReference type="GO" id="GO:0007165">
    <property type="term" value="P:signal transduction"/>
    <property type="evidence" value="ECO:0007669"/>
    <property type="project" value="UniProtKB-ARBA"/>
</dbReference>
<evidence type="ECO:0000256" key="7">
    <source>
        <dbReference type="ARBA" id="ARBA00047292"/>
    </source>
</evidence>
<keyword evidence="5" id="KW-0418">Kinase</keyword>
<evidence type="ECO:0000256" key="1">
    <source>
        <dbReference type="ARBA" id="ARBA00012444"/>
    </source>
</evidence>
<evidence type="ECO:0000256" key="8">
    <source>
        <dbReference type="ARBA" id="ARBA00047454"/>
    </source>
</evidence>
<proteinExistence type="inferred from homology"/>
<keyword evidence="15" id="KW-1185">Reference proteome</keyword>
<dbReference type="FunFam" id="1.10.510.10:FF:000005">
    <property type="entry name" value="cAMP-dependent protein kinase catalytic subunit alpha"/>
    <property type="match status" value="1"/>
</dbReference>
<comment type="catalytic activity">
    <reaction evidence="7">
        <text>L-threonyl-[protein] + ATP = O-phospho-L-threonyl-[protein] + ADP + H(+)</text>
        <dbReference type="Rhea" id="RHEA:46608"/>
        <dbReference type="Rhea" id="RHEA-COMP:11060"/>
        <dbReference type="Rhea" id="RHEA-COMP:11605"/>
        <dbReference type="ChEBI" id="CHEBI:15378"/>
        <dbReference type="ChEBI" id="CHEBI:30013"/>
        <dbReference type="ChEBI" id="CHEBI:30616"/>
        <dbReference type="ChEBI" id="CHEBI:61977"/>
        <dbReference type="ChEBI" id="CHEBI:456216"/>
        <dbReference type="EC" id="2.7.11.11"/>
    </reaction>
</comment>
<dbReference type="InterPro" id="IPR011009">
    <property type="entry name" value="Kinase-like_dom_sf"/>
</dbReference>
<organism evidence="14 15">
    <name type="scientific">Malassezia globosa (strain ATCC MYA-4612 / CBS 7966)</name>
    <name type="common">Dandruff-associated fungus</name>
    <dbReference type="NCBI Taxonomy" id="425265"/>
    <lineage>
        <taxon>Eukaryota</taxon>
        <taxon>Fungi</taxon>
        <taxon>Dikarya</taxon>
        <taxon>Basidiomycota</taxon>
        <taxon>Ustilaginomycotina</taxon>
        <taxon>Malasseziomycetes</taxon>
        <taxon>Malasseziales</taxon>
        <taxon>Malasseziaceae</taxon>
        <taxon>Malassezia</taxon>
    </lineage>
</organism>
<evidence type="ECO:0000256" key="11">
    <source>
        <dbReference type="SAM" id="MobiDB-lite"/>
    </source>
</evidence>
<dbReference type="OMA" id="IKWPAYF"/>
<dbReference type="SUPFAM" id="SSF56112">
    <property type="entry name" value="Protein kinase-like (PK-like)"/>
    <property type="match status" value="1"/>
</dbReference>
<dbReference type="RefSeq" id="XP_001729704.1">
    <property type="nucleotide sequence ID" value="XM_001729652.1"/>
</dbReference>
<dbReference type="InterPro" id="IPR000961">
    <property type="entry name" value="AGC-kinase_C"/>
</dbReference>
<dbReference type="PROSITE" id="PS51285">
    <property type="entry name" value="AGC_KINASE_CTER"/>
    <property type="match status" value="1"/>
</dbReference>
<dbReference type="Gene3D" id="3.30.200.20">
    <property type="entry name" value="Phosphorylase Kinase, domain 1"/>
    <property type="match status" value="1"/>
</dbReference>
<dbReference type="Gene3D" id="1.10.510.10">
    <property type="entry name" value="Transferase(Phosphotransferase) domain 1"/>
    <property type="match status" value="1"/>
</dbReference>
<dbReference type="AlphaFoldDB" id="A8Q8C9"/>
<keyword evidence="4 9" id="KW-0547">Nucleotide-binding</keyword>
<evidence type="ECO:0000259" key="12">
    <source>
        <dbReference type="PROSITE" id="PS50011"/>
    </source>
</evidence>
<feature type="domain" description="Protein kinase" evidence="12">
    <location>
        <begin position="127"/>
        <end position="386"/>
    </location>
</feature>
<evidence type="ECO:0000256" key="6">
    <source>
        <dbReference type="ARBA" id="ARBA00022840"/>
    </source>
</evidence>
<dbReference type="PROSITE" id="PS00108">
    <property type="entry name" value="PROTEIN_KINASE_ST"/>
    <property type="match status" value="1"/>
</dbReference>
<feature type="region of interest" description="Disordered" evidence="11">
    <location>
        <begin position="17"/>
        <end position="104"/>
    </location>
</feature>
<comment type="catalytic activity">
    <reaction evidence="8">
        <text>L-seryl-[protein] + ATP = O-phospho-L-seryl-[protein] + ADP + H(+)</text>
        <dbReference type="Rhea" id="RHEA:17989"/>
        <dbReference type="Rhea" id="RHEA-COMP:9863"/>
        <dbReference type="Rhea" id="RHEA-COMP:11604"/>
        <dbReference type="ChEBI" id="CHEBI:15378"/>
        <dbReference type="ChEBI" id="CHEBI:29999"/>
        <dbReference type="ChEBI" id="CHEBI:30616"/>
        <dbReference type="ChEBI" id="CHEBI:83421"/>
        <dbReference type="ChEBI" id="CHEBI:456216"/>
        <dbReference type="EC" id="2.7.11.11"/>
    </reaction>
</comment>
<dbReference type="CDD" id="cd05580">
    <property type="entry name" value="STKc_PKA_like"/>
    <property type="match status" value="1"/>
</dbReference>
<dbReference type="OrthoDB" id="63267at2759"/>
<evidence type="ECO:0000313" key="14">
    <source>
        <dbReference type="EMBL" id="EDP42490.1"/>
    </source>
</evidence>
<dbReference type="FunFam" id="3.30.200.20:FF:000005">
    <property type="entry name" value="cAMP-dependent protein kinase catalytic subunit"/>
    <property type="match status" value="1"/>
</dbReference>
<keyword evidence="3" id="KW-0808">Transferase</keyword>
<dbReference type="InterPro" id="IPR000719">
    <property type="entry name" value="Prot_kinase_dom"/>
</dbReference>
<evidence type="ECO:0000256" key="9">
    <source>
        <dbReference type="PROSITE-ProRule" id="PRU10141"/>
    </source>
</evidence>